<dbReference type="PANTHER" id="PTHR33223:SF11">
    <property type="entry name" value="ELEMENT PROTEIN, PUTATIVE-RELATED"/>
    <property type="match status" value="1"/>
</dbReference>
<comment type="caution">
    <text evidence="2">The sequence shown here is derived from an EMBL/GenBank/DDBJ whole genome shotgun (WGS) entry which is preliminary data.</text>
</comment>
<accession>A0A445JKX5</accession>
<evidence type="ECO:0000313" key="3">
    <source>
        <dbReference type="Proteomes" id="UP000289340"/>
    </source>
</evidence>
<dbReference type="AlphaFoldDB" id="A0A445JKX5"/>
<gene>
    <name evidence="2" type="ORF">D0Y65_021817</name>
</gene>
<evidence type="ECO:0000256" key="1">
    <source>
        <dbReference type="SAM" id="MobiDB-lite"/>
    </source>
</evidence>
<organism evidence="2 3">
    <name type="scientific">Glycine soja</name>
    <name type="common">Wild soybean</name>
    <dbReference type="NCBI Taxonomy" id="3848"/>
    <lineage>
        <taxon>Eukaryota</taxon>
        <taxon>Viridiplantae</taxon>
        <taxon>Streptophyta</taxon>
        <taxon>Embryophyta</taxon>
        <taxon>Tracheophyta</taxon>
        <taxon>Spermatophyta</taxon>
        <taxon>Magnoliopsida</taxon>
        <taxon>eudicotyledons</taxon>
        <taxon>Gunneridae</taxon>
        <taxon>Pentapetalae</taxon>
        <taxon>rosids</taxon>
        <taxon>fabids</taxon>
        <taxon>Fabales</taxon>
        <taxon>Fabaceae</taxon>
        <taxon>Papilionoideae</taxon>
        <taxon>50 kb inversion clade</taxon>
        <taxon>NPAAA clade</taxon>
        <taxon>indigoferoid/millettioid clade</taxon>
        <taxon>Phaseoleae</taxon>
        <taxon>Glycine</taxon>
        <taxon>Glycine subgen. Soja</taxon>
    </lineage>
</organism>
<name>A0A445JKX5_GLYSO</name>
<dbReference type="PANTHER" id="PTHR33223">
    <property type="entry name" value="CCHC-TYPE DOMAIN-CONTAINING PROTEIN"/>
    <property type="match status" value="1"/>
</dbReference>
<sequence length="376" mass="42394">MTDRGGEGNRPPRRTLGDYAYQQGPKHYKNIAIPPFSNKVVELKPTWLSLIGSHPFAGMDHEDPYTHLSTFMELCSIMGASDEDVDVVYLRAFPFSLAGSSEPLYETWERFKALLRRCPNHNFDDPAQLHIFNSGLKPQTKMILDASTGGTMMSKSLEEAIVIIDSIETNDYQSHHDRSLTQRKCIMEMDTQSVILAQNKLLTQQIESLTKQIGQLPQQYDQGGPQKTHQAHQVQQILRCNFYGGNHQNGHCSAPSDGQQEEEAQVQISLMARDHKILVLLTLLLQVSITNQKNTDASIKNLEVQVGQLAKQLFEHESGSFSVTTQVNPKEHCNLINTRWGSMVGLKDNGEKENKEGVEKENKKNYEVVTSEKVEE</sequence>
<evidence type="ECO:0008006" key="4">
    <source>
        <dbReference type="Google" id="ProtNLM"/>
    </source>
</evidence>
<keyword evidence="3" id="KW-1185">Reference proteome</keyword>
<feature type="compositionally biased region" description="Basic and acidic residues" evidence="1">
    <location>
        <begin position="348"/>
        <end position="376"/>
    </location>
</feature>
<protein>
    <recommendedName>
        <fullName evidence="4">Retrotransposon gag domain-containing protein</fullName>
    </recommendedName>
</protein>
<evidence type="ECO:0000313" key="2">
    <source>
        <dbReference type="EMBL" id="RZB99103.1"/>
    </source>
</evidence>
<dbReference type="EMBL" id="QZWG01000008">
    <property type="protein sequence ID" value="RZB99103.1"/>
    <property type="molecule type" value="Genomic_DNA"/>
</dbReference>
<proteinExistence type="predicted"/>
<dbReference type="Proteomes" id="UP000289340">
    <property type="component" value="Chromosome 8"/>
</dbReference>
<reference evidence="2 3" key="1">
    <citation type="submission" date="2018-09" db="EMBL/GenBank/DDBJ databases">
        <title>A high-quality reference genome of wild soybean provides a powerful tool to mine soybean genomes.</title>
        <authorList>
            <person name="Xie M."/>
            <person name="Chung C.Y.L."/>
            <person name="Li M.-W."/>
            <person name="Wong F.-L."/>
            <person name="Chan T.-F."/>
            <person name="Lam H.-M."/>
        </authorList>
    </citation>
    <scope>NUCLEOTIDE SEQUENCE [LARGE SCALE GENOMIC DNA]</scope>
    <source>
        <strain evidence="3">cv. W05</strain>
        <tissue evidence="2">Hypocotyl of etiolated seedlings</tissue>
    </source>
</reference>
<feature type="region of interest" description="Disordered" evidence="1">
    <location>
        <begin position="347"/>
        <end position="376"/>
    </location>
</feature>